<dbReference type="PANTHER" id="PTHR11941:SF54">
    <property type="entry name" value="ENOYL-COA HYDRATASE, MITOCHONDRIAL"/>
    <property type="match status" value="1"/>
</dbReference>
<dbReference type="Proteomes" id="UP001367030">
    <property type="component" value="Unassembled WGS sequence"/>
</dbReference>
<accession>A0ABU8XJT2</accession>
<dbReference type="InterPro" id="IPR001753">
    <property type="entry name" value="Enoyl-CoA_hydra/iso"/>
</dbReference>
<evidence type="ECO:0000256" key="1">
    <source>
        <dbReference type="ARBA" id="ARBA00005254"/>
    </source>
</evidence>
<dbReference type="InterPro" id="IPR029045">
    <property type="entry name" value="ClpP/crotonase-like_dom_sf"/>
</dbReference>
<organism evidence="3 4">
    <name type="scientific">Variovorax robiniae</name>
    <dbReference type="NCBI Taxonomy" id="1836199"/>
    <lineage>
        <taxon>Bacteria</taxon>
        <taxon>Pseudomonadati</taxon>
        <taxon>Pseudomonadota</taxon>
        <taxon>Betaproteobacteria</taxon>
        <taxon>Burkholderiales</taxon>
        <taxon>Comamonadaceae</taxon>
        <taxon>Variovorax</taxon>
    </lineage>
</organism>
<dbReference type="PANTHER" id="PTHR11941">
    <property type="entry name" value="ENOYL-COA HYDRATASE-RELATED"/>
    <property type="match status" value="1"/>
</dbReference>
<dbReference type="Gene3D" id="1.10.12.10">
    <property type="entry name" value="Lyase 2-enoyl-coa Hydratase, Chain A, domain 2"/>
    <property type="match status" value="1"/>
</dbReference>
<protein>
    <submittedName>
        <fullName evidence="3">Enoyl-CoA hydratase-related protein</fullName>
    </submittedName>
</protein>
<evidence type="ECO:0000313" key="4">
    <source>
        <dbReference type="Proteomes" id="UP001367030"/>
    </source>
</evidence>
<proteinExistence type="inferred from homology"/>
<sequence length="259" mass="27888">MSGNIIVERDGHVATITIDNPAKRNAMSQAMWIAMGDAVLALSEERDLRCLVLRGAGTEAFGSGADIDEFEQIRSTKEQGIAFGKHGHRAMHAVRDCPIPTVAAIRGVCVGGGLELAAGCDFRISSEDGRFGVPIARLGAVLAYPELEGLVRLAGPQVALELLLEGRVIGAAEAYAKGIVNRVVPASQYDEELKKTIARIVAGAPLSARWHKQFVARLRLPTPLTDAEQQEGYACYDTQDFIEGYQSFLAKRPPAFEGK</sequence>
<dbReference type="InterPro" id="IPR014748">
    <property type="entry name" value="Enoyl-CoA_hydra_C"/>
</dbReference>
<evidence type="ECO:0000256" key="2">
    <source>
        <dbReference type="ARBA" id="ARBA00023239"/>
    </source>
</evidence>
<dbReference type="Gene3D" id="3.90.226.10">
    <property type="entry name" value="2-enoyl-CoA Hydratase, Chain A, domain 1"/>
    <property type="match status" value="1"/>
</dbReference>
<dbReference type="RefSeq" id="WP_340339353.1">
    <property type="nucleotide sequence ID" value="NZ_JBBKZS010000026.1"/>
</dbReference>
<keyword evidence="2" id="KW-0456">Lyase</keyword>
<name>A0ABU8XJT2_9BURK</name>
<dbReference type="EMBL" id="JBBKZS010000026">
    <property type="protein sequence ID" value="MEJ8859313.1"/>
    <property type="molecule type" value="Genomic_DNA"/>
</dbReference>
<dbReference type="Pfam" id="PF00378">
    <property type="entry name" value="ECH_1"/>
    <property type="match status" value="1"/>
</dbReference>
<dbReference type="SUPFAM" id="SSF52096">
    <property type="entry name" value="ClpP/crotonase"/>
    <property type="match status" value="1"/>
</dbReference>
<reference evidence="3 4" key="1">
    <citation type="submission" date="2024-03" db="EMBL/GenBank/DDBJ databases">
        <title>Novel species of the genus Variovorax.</title>
        <authorList>
            <person name="Liu Q."/>
            <person name="Xin Y.-H."/>
        </authorList>
    </citation>
    <scope>NUCLEOTIDE SEQUENCE [LARGE SCALE GENOMIC DNA]</scope>
    <source>
        <strain evidence="3 4">KACC 18901</strain>
    </source>
</reference>
<gene>
    <name evidence="3" type="ORF">WKW79_32425</name>
</gene>
<keyword evidence="4" id="KW-1185">Reference proteome</keyword>
<evidence type="ECO:0000313" key="3">
    <source>
        <dbReference type="EMBL" id="MEJ8859313.1"/>
    </source>
</evidence>
<comment type="similarity">
    <text evidence="1">Belongs to the enoyl-CoA hydratase/isomerase family.</text>
</comment>
<comment type="caution">
    <text evidence="3">The sequence shown here is derived from an EMBL/GenBank/DDBJ whole genome shotgun (WGS) entry which is preliminary data.</text>
</comment>
<dbReference type="CDD" id="cd06558">
    <property type="entry name" value="crotonase-like"/>
    <property type="match status" value="1"/>
</dbReference>